<reference evidence="1 2" key="1">
    <citation type="submission" date="2007-04" db="EMBL/GenBank/DDBJ databases">
        <authorList>
            <person name="Fulton L."/>
            <person name="Clifton S."/>
            <person name="Fulton B."/>
            <person name="Xu J."/>
            <person name="Minx P."/>
            <person name="Pepin K.H."/>
            <person name="Johnson M."/>
            <person name="Thiruvilangam P."/>
            <person name="Bhonagiri V."/>
            <person name="Nash W.E."/>
            <person name="Mardis E.R."/>
            <person name="Wilson R.K."/>
        </authorList>
    </citation>
    <scope>NUCLEOTIDE SEQUENCE [LARGE SCALE GENOMIC DNA]</scope>
    <source>
        <strain evidence="1 2">ATCC 29799</strain>
    </source>
</reference>
<dbReference type="AlphaFoldDB" id="A6NUU5"/>
<sequence length="60" mass="6888">MEFTRRYQIEPTYKIELLTQSIMATFQLPSAVDPAVRMALTRAGGQKKYLHGYSVKTHIT</sequence>
<protein>
    <submittedName>
        <fullName evidence="1">Uncharacterized protein</fullName>
    </submittedName>
</protein>
<evidence type="ECO:0000313" key="2">
    <source>
        <dbReference type="Proteomes" id="UP000003639"/>
    </source>
</evidence>
<name>A6NUU5_9FIRM</name>
<organism evidence="1 2">
    <name type="scientific">Pseudoflavonifractor capillosus ATCC 29799</name>
    <dbReference type="NCBI Taxonomy" id="411467"/>
    <lineage>
        <taxon>Bacteria</taxon>
        <taxon>Bacillati</taxon>
        <taxon>Bacillota</taxon>
        <taxon>Clostridia</taxon>
        <taxon>Eubacteriales</taxon>
        <taxon>Oscillospiraceae</taxon>
        <taxon>Pseudoflavonifractor</taxon>
    </lineage>
</organism>
<dbReference type="EMBL" id="AAXG02000012">
    <property type="protein sequence ID" value="EDN00146.1"/>
    <property type="molecule type" value="Genomic_DNA"/>
</dbReference>
<evidence type="ECO:0000313" key="1">
    <source>
        <dbReference type="EMBL" id="EDN00146.1"/>
    </source>
</evidence>
<proteinExistence type="predicted"/>
<accession>A6NUU5</accession>
<gene>
    <name evidence="1" type="ORF">BACCAP_01979</name>
</gene>
<dbReference type="STRING" id="411467.BACCAP_01979"/>
<reference evidence="1 2" key="2">
    <citation type="submission" date="2007-06" db="EMBL/GenBank/DDBJ databases">
        <title>Draft genome sequence of Pseudoflavonifractor capillosus ATCC 29799.</title>
        <authorList>
            <person name="Sudarsanam P."/>
            <person name="Ley R."/>
            <person name="Guruge J."/>
            <person name="Turnbaugh P.J."/>
            <person name="Mahowald M."/>
            <person name="Liep D."/>
            <person name="Gordon J."/>
        </authorList>
    </citation>
    <scope>NUCLEOTIDE SEQUENCE [LARGE SCALE GENOMIC DNA]</scope>
    <source>
        <strain evidence="1 2">ATCC 29799</strain>
    </source>
</reference>
<comment type="caution">
    <text evidence="1">The sequence shown here is derived from an EMBL/GenBank/DDBJ whole genome shotgun (WGS) entry which is preliminary data.</text>
</comment>
<dbReference type="Proteomes" id="UP000003639">
    <property type="component" value="Unassembled WGS sequence"/>
</dbReference>
<keyword evidence="2" id="KW-1185">Reference proteome</keyword>